<sequence length="136" mass="14396">MRSTAEMGVGTVAWGQAEENRRGLRRGRRWIARVGAAGVLGDPTGAATPIGASGGTDRCHMVGLLRATGGGAAVQILNTWDLLSKDPNLPHKRHGAMWTLFLWLINSPGRRRGGSRCGRNCSTRPGRTACSTSCTA</sequence>
<organism evidence="1 2">
    <name type="scientific">Paractinoplanes ferrugineus</name>
    <dbReference type="NCBI Taxonomy" id="113564"/>
    <lineage>
        <taxon>Bacteria</taxon>
        <taxon>Bacillati</taxon>
        <taxon>Actinomycetota</taxon>
        <taxon>Actinomycetes</taxon>
        <taxon>Micromonosporales</taxon>
        <taxon>Micromonosporaceae</taxon>
        <taxon>Paractinoplanes</taxon>
    </lineage>
</organism>
<reference evidence="1" key="1">
    <citation type="submission" date="2021-01" db="EMBL/GenBank/DDBJ databases">
        <title>Whole genome shotgun sequence of Actinoplanes ferrugineus NBRC 15555.</title>
        <authorList>
            <person name="Komaki H."/>
            <person name="Tamura T."/>
        </authorList>
    </citation>
    <scope>NUCLEOTIDE SEQUENCE</scope>
    <source>
        <strain evidence="1">NBRC 15555</strain>
    </source>
</reference>
<gene>
    <name evidence="1" type="ORF">Afe05nite_14470</name>
</gene>
<evidence type="ECO:0000313" key="1">
    <source>
        <dbReference type="EMBL" id="GIE09607.1"/>
    </source>
</evidence>
<proteinExistence type="predicted"/>
<keyword evidence="2" id="KW-1185">Reference proteome</keyword>
<protein>
    <submittedName>
        <fullName evidence="1">Uncharacterized protein</fullName>
    </submittedName>
</protein>
<dbReference type="EMBL" id="BOMM01000009">
    <property type="protein sequence ID" value="GIE09607.1"/>
    <property type="molecule type" value="Genomic_DNA"/>
</dbReference>
<dbReference type="Proteomes" id="UP000598174">
    <property type="component" value="Unassembled WGS sequence"/>
</dbReference>
<comment type="caution">
    <text evidence="1">The sequence shown here is derived from an EMBL/GenBank/DDBJ whole genome shotgun (WGS) entry which is preliminary data.</text>
</comment>
<name>A0A919IXI0_9ACTN</name>
<accession>A0A919IXI0</accession>
<dbReference type="AlphaFoldDB" id="A0A919IXI0"/>
<evidence type="ECO:0000313" key="2">
    <source>
        <dbReference type="Proteomes" id="UP000598174"/>
    </source>
</evidence>